<evidence type="ECO:0000313" key="3">
    <source>
        <dbReference type="Proteomes" id="UP000029577"/>
    </source>
</evidence>
<gene>
    <name evidence="2" type="ORF">HA49_08720</name>
</gene>
<reference evidence="2" key="1">
    <citation type="submission" date="2014-12" db="EMBL/GenBank/DDBJ databases">
        <title>The draft genome of the Tatumella morbirosei type strain, LMG23360T isolated from pineapple rot.</title>
        <authorList>
            <person name="Smits T.H."/>
            <person name="Palmer M."/>
            <person name="Venter S.N."/>
            <person name="Duffy B."/>
            <person name="Steenkamp E.T."/>
            <person name="Chan W.Y."/>
            <person name="Coutinho T.A."/>
            <person name="Coetzee M.P."/>
            <person name="De Maayer P."/>
        </authorList>
    </citation>
    <scope>NUCLEOTIDE SEQUENCE [LARGE SCALE GENOMIC DNA]</scope>
    <source>
        <strain evidence="2">LMG 23360</strain>
    </source>
</reference>
<keyword evidence="1" id="KW-1133">Transmembrane helix</keyword>
<organism evidence="2 3">
    <name type="scientific">Tatumella morbirosei</name>
    <dbReference type="NCBI Taxonomy" id="642227"/>
    <lineage>
        <taxon>Bacteria</taxon>
        <taxon>Pseudomonadati</taxon>
        <taxon>Pseudomonadota</taxon>
        <taxon>Gammaproteobacteria</taxon>
        <taxon>Enterobacterales</taxon>
        <taxon>Erwiniaceae</taxon>
        <taxon>Tatumella</taxon>
    </lineage>
</organism>
<feature type="transmembrane region" description="Helical" evidence="1">
    <location>
        <begin position="39"/>
        <end position="62"/>
    </location>
</feature>
<evidence type="ECO:0000313" key="2">
    <source>
        <dbReference type="EMBL" id="KGD75298.1"/>
    </source>
</evidence>
<accession>A0A095ULH2</accession>
<protein>
    <submittedName>
        <fullName evidence="2">Uncharacterized protein</fullName>
    </submittedName>
</protein>
<dbReference type="AlphaFoldDB" id="A0A095ULH2"/>
<dbReference type="Proteomes" id="UP000029577">
    <property type="component" value="Unassembled WGS sequence"/>
</dbReference>
<sequence>MSDVFSGYKEKVIMDNSTGKNPKVITGKRYLILGRPAGQLLFCLATIVYYLYCVPVPIFYVLKTHFPEEQDIHYTEGLFIYREVGRKNYQVGVRTTTGNEFFSCKPYYPAPDLCEVDRQYYKKLEDKLKRNNKNTNIALEPKLYQQWKNKPARIGWFTQRYNLFSSDRRVVQLIIDGNEIVSNENVNKRIKRNHNDWYFSVIVSSPMLIIILYLIRNLILNNEIKDEK</sequence>
<keyword evidence="3" id="KW-1185">Reference proteome</keyword>
<dbReference type="EMBL" id="JPKR02000004">
    <property type="protein sequence ID" value="KGD75298.1"/>
    <property type="molecule type" value="Genomic_DNA"/>
</dbReference>
<proteinExistence type="predicted"/>
<comment type="caution">
    <text evidence="2">The sequence shown here is derived from an EMBL/GenBank/DDBJ whole genome shotgun (WGS) entry which is preliminary data.</text>
</comment>
<keyword evidence="1" id="KW-0472">Membrane</keyword>
<evidence type="ECO:0000256" key="1">
    <source>
        <dbReference type="SAM" id="Phobius"/>
    </source>
</evidence>
<feature type="transmembrane region" description="Helical" evidence="1">
    <location>
        <begin position="197"/>
        <end position="215"/>
    </location>
</feature>
<name>A0A095ULH2_9GAMM</name>
<keyword evidence="1" id="KW-0812">Transmembrane</keyword>